<evidence type="ECO:0000313" key="4">
    <source>
        <dbReference type="EMBL" id="MBB5639720.1"/>
    </source>
</evidence>
<evidence type="ECO:0000259" key="2">
    <source>
        <dbReference type="Pfam" id="PF13399"/>
    </source>
</evidence>
<gene>
    <name evidence="4" type="ORF">BJ997_000268</name>
    <name evidence="3" type="ORF">GY21_02290</name>
</gene>
<dbReference type="STRING" id="1001240.GY21_02290"/>
<sequence length="187" mass="19062">MPTHDVRDRFDHLPHDLHRVGAHRAPGRKGRGWVAFWWALGATIALIAAGVFGILSLNDRLNISIPGISASADPSASAEPSAEPTPVATVDPALSVTVLNGSSSNGVAASAAGTLEEAGWTVGATSNANSQDQPATIIYYADASLEGAALGVVQSLPGATILLADDFVDSGADLTVVIGNDYVAPPE</sequence>
<dbReference type="EMBL" id="JACHBQ010000001">
    <property type="protein sequence ID" value="MBB5639720.1"/>
    <property type="molecule type" value="Genomic_DNA"/>
</dbReference>
<reference evidence="3 5" key="1">
    <citation type="submission" date="2014-08" db="EMBL/GenBank/DDBJ databases">
        <authorList>
            <person name="Sisinthy S."/>
        </authorList>
    </citation>
    <scope>NUCLEOTIDE SEQUENCE [LARGE SCALE GENOMIC DNA]</scope>
    <source>
        <strain evidence="3 5">RuG17</strain>
    </source>
</reference>
<reference evidence="4 6" key="2">
    <citation type="submission" date="2020-08" db="EMBL/GenBank/DDBJ databases">
        <title>Sequencing the genomes of 1000 actinobacteria strains.</title>
        <authorList>
            <person name="Klenk H.-P."/>
        </authorList>
    </citation>
    <scope>NUCLEOTIDE SEQUENCE [LARGE SCALE GENOMIC DNA]</scope>
    <source>
        <strain evidence="4 6">DSM 21065</strain>
    </source>
</reference>
<keyword evidence="1" id="KW-0812">Transmembrane</keyword>
<dbReference type="eggNOG" id="COG1316">
    <property type="taxonomic scope" value="Bacteria"/>
</dbReference>
<evidence type="ECO:0000256" key="1">
    <source>
        <dbReference type="SAM" id="Phobius"/>
    </source>
</evidence>
<dbReference type="OrthoDB" id="5125199at2"/>
<keyword evidence="1" id="KW-0472">Membrane</keyword>
<dbReference type="EMBL" id="JPXF01000005">
    <property type="protein sequence ID" value="KGJ80819.1"/>
    <property type="molecule type" value="Genomic_DNA"/>
</dbReference>
<comment type="caution">
    <text evidence="3">The sequence shown here is derived from an EMBL/GenBank/DDBJ whole genome shotgun (WGS) entry which is preliminary data.</text>
</comment>
<dbReference type="Gene3D" id="3.30.70.2390">
    <property type="match status" value="1"/>
</dbReference>
<keyword evidence="5" id="KW-1185">Reference proteome</keyword>
<evidence type="ECO:0000313" key="3">
    <source>
        <dbReference type="EMBL" id="KGJ80819.1"/>
    </source>
</evidence>
<dbReference type="InterPro" id="IPR027381">
    <property type="entry name" value="LytR/CpsA/Psr_C"/>
</dbReference>
<keyword evidence="1" id="KW-1133">Transmembrane helix</keyword>
<evidence type="ECO:0000313" key="5">
    <source>
        <dbReference type="Proteomes" id="UP000029864"/>
    </source>
</evidence>
<dbReference type="Proteomes" id="UP000561726">
    <property type="component" value="Unassembled WGS sequence"/>
</dbReference>
<dbReference type="Proteomes" id="UP000029864">
    <property type="component" value="Unassembled WGS sequence"/>
</dbReference>
<name>A0A099JQZ7_9MICO</name>
<dbReference type="Pfam" id="PF13399">
    <property type="entry name" value="LytR_C"/>
    <property type="match status" value="1"/>
</dbReference>
<dbReference type="RefSeq" id="WP_035834940.1">
    <property type="nucleotide sequence ID" value="NZ_JACHBQ010000001.1"/>
</dbReference>
<protein>
    <recommendedName>
        <fullName evidence="2">LytR/CpsA/Psr regulator C-terminal domain-containing protein</fullName>
    </recommendedName>
</protein>
<organism evidence="3 5">
    <name type="scientific">Cryobacterium roopkundense</name>
    <dbReference type="NCBI Taxonomy" id="1001240"/>
    <lineage>
        <taxon>Bacteria</taxon>
        <taxon>Bacillati</taxon>
        <taxon>Actinomycetota</taxon>
        <taxon>Actinomycetes</taxon>
        <taxon>Micrococcales</taxon>
        <taxon>Microbacteriaceae</taxon>
        <taxon>Cryobacterium</taxon>
    </lineage>
</organism>
<accession>A0A099JQZ7</accession>
<feature type="domain" description="LytR/CpsA/Psr regulator C-terminal" evidence="2">
    <location>
        <begin position="94"/>
        <end position="182"/>
    </location>
</feature>
<dbReference type="AlphaFoldDB" id="A0A099JQZ7"/>
<proteinExistence type="predicted"/>
<evidence type="ECO:0000313" key="6">
    <source>
        <dbReference type="Proteomes" id="UP000561726"/>
    </source>
</evidence>
<feature type="transmembrane region" description="Helical" evidence="1">
    <location>
        <begin position="35"/>
        <end position="55"/>
    </location>
</feature>